<evidence type="ECO:0000256" key="1">
    <source>
        <dbReference type="SAM" id="Phobius"/>
    </source>
</evidence>
<dbReference type="RefSeq" id="WP_066430604.1">
    <property type="nucleotide sequence ID" value="NZ_LZRN01000004.1"/>
</dbReference>
<keyword evidence="4" id="KW-1185">Reference proteome</keyword>
<dbReference type="InterPro" id="IPR011256">
    <property type="entry name" value="Reg_factor_effector_dom_sf"/>
</dbReference>
<name>A0A1A7R7L7_9FLAO</name>
<evidence type="ECO:0000259" key="2">
    <source>
        <dbReference type="SMART" id="SM00871"/>
    </source>
</evidence>
<proteinExistence type="predicted"/>
<keyword evidence="1" id="KW-0812">Transmembrane</keyword>
<organism evidence="3 4">
    <name type="scientific">Gelidibacter algens</name>
    <dbReference type="NCBI Taxonomy" id="49280"/>
    <lineage>
        <taxon>Bacteria</taxon>
        <taxon>Pseudomonadati</taxon>
        <taxon>Bacteroidota</taxon>
        <taxon>Flavobacteriia</taxon>
        <taxon>Flavobacteriales</taxon>
        <taxon>Flavobacteriaceae</taxon>
        <taxon>Gelidibacter</taxon>
    </lineage>
</organism>
<reference evidence="3 4" key="1">
    <citation type="submission" date="2018-06" db="EMBL/GenBank/DDBJ databases">
        <title>Genomic Encyclopedia of Archaeal and Bacterial Type Strains, Phase II (KMG-II): from individual species to whole genera.</title>
        <authorList>
            <person name="Goeker M."/>
        </authorList>
    </citation>
    <scope>NUCLEOTIDE SEQUENCE [LARGE SCALE GENOMIC DNA]</scope>
    <source>
        <strain evidence="3 4">DSM 12408</strain>
    </source>
</reference>
<dbReference type="STRING" id="49280.A9996_02700"/>
<dbReference type="EMBL" id="QLLQ01000008">
    <property type="protein sequence ID" value="RAJ22819.1"/>
    <property type="molecule type" value="Genomic_DNA"/>
</dbReference>
<dbReference type="AlphaFoldDB" id="A0A1A7R7L7"/>
<keyword evidence="1" id="KW-1133">Transmembrane helix</keyword>
<feature type="transmembrane region" description="Helical" evidence="1">
    <location>
        <begin position="9"/>
        <end position="27"/>
    </location>
</feature>
<dbReference type="InterPro" id="IPR010499">
    <property type="entry name" value="AraC_E-bd"/>
</dbReference>
<dbReference type="SUPFAM" id="SSF55136">
    <property type="entry name" value="Probable bacterial effector-binding domain"/>
    <property type="match status" value="1"/>
</dbReference>
<protein>
    <submittedName>
        <fullName evidence="3">Effector-binding domain-containing protein</fullName>
    </submittedName>
</protein>
<dbReference type="Gene3D" id="3.20.80.10">
    <property type="entry name" value="Regulatory factor, effector binding domain"/>
    <property type="match status" value="1"/>
</dbReference>
<sequence length="304" mass="34592">MNNFSLKKGILFVVIGGFIVATGWYVLKPYDYTVAFKSKALVGTINQTLKLWNTNLDHSNPINQVAMDELIQNLKFDGTDYDFHWQLSRIDDSTTQVNIGIKDRHNSLSNKIDILFNDTDFEKKVKQTVSDFLLVLSTHLEKFEVKIEGESTSPSTYCAYIPVTTKQFLKAKGMMENYGILSNFLLENGVELNGKPMVEVTSWDTETDSISFNFCYPIVKKEGLPIHPTVKYKEIKGGKAIKAIYNGNYITSDRAWYALIDYAKNKAIPLRQTPIEVFNNNPNMGGDELNWQAEIYLPIKNKTP</sequence>
<feature type="domain" description="AraC effector-binding" evidence="2">
    <location>
        <begin position="143"/>
        <end position="300"/>
    </location>
</feature>
<comment type="caution">
    <text evidence="3">The sequence shown here is derived from an EMBL/GenBank/DDBJ whole genome shotgun (WGS) entry which is preliminary data.</text>
</comment>
<dbReference type="OrthoDB" id="1421367at2"/>
<dbReference type="Proteomes" id="UP000248987">
    <property type="component" value="Unassembled WGS sequence"/>
</dbReference>
<evidence type="ECO:0000313" key="3">
    <source>
        <dbReference type="EMBL" id="RAJ22819.1"/>
    </source>
</evidence>
<evidence type="ECO:0000313" key="4">
    <source>
        <dbReference type="Proteomes" id="UP000248987"/>
    </source>
</evidence>
<dbReference type="Pfam" id="PF06445">
    <property type="entry name" value="GyrI-like"/>
    <property type="match status" value="1"/>
</dbReference>
<gene>
    <name evidence="3" type="ORF">LX77_02376</name>
</gene>
<keyword evidence="1" id="KW-0472">Membrane</keyword>
<dbReference type="InterPro" id="IPR029442">
    <property type="entry name" value="GyrI-like"/>
</dbReference>
<accession>A0A1A7R7L7</accession>
<dbReference type="SMART" id="SM00871">
    <property type="entry name" value="AraC_E_bind"/>
    <property type="match status" value="1"/>
</dbReference>